<dbReference type="Proteomes" id="UP000239151">
    <property type="component" value="Unassembled WGS sequence"/>
</dbReference>
<dbReference type="GO" id="GO:0003887">
    <property type="term" value="F:DNA-directed DNA polymerase activity"/>
    <property type="evidence" value="ECO:0007669"/>
    <property type="project" value="InterPro"/>
</dbReference>
<organism evidence="3 4">
    <name type="scientific">Aliarcobacter cryaerophilus</name>
    <dbReference type="NCBI Taxonomy" id="28198"/>
    <lineage>
        <taxon>Bacteria</taxon>
        <taxon>Pseudomonadati</taxon>
        <taxon>Campylobacterota</taxon>
        <taxon>Epsilonproteobacteria</taxon>
        <taxon>Campylobacterales</taxon>
        <taxon>Arcobacteraceae</taxon>
        <taxon>Aliarcobacter</taxon>
    </lineage>
</organism>
<gene>
    <name evidence="3" type="ORF">CJ670_04325</name>
</gene>
<reference evidence="3 4" key="1">
    <citation type="submission" date="2017-09" db="EMBL/GenBank/DDBJ databases">
        <title>Reassesment of A. cryaerophilus.</title>
        <authorList>
            <person name="Perez-Cataluna A."/>
            <person name="Collado L."/>
            <person name="Salgado O."/>
            <person name="Lefinanco V."/>
            <person name="Figueras M.J."/>
        </authorList>
    </citation>
    <scope>NUCLEOTIDE SEQUENCE [LARGE SCALE GENOMIC DNA]</scope>
    <source>
        <strain evidence="3 4">LMG 9065</strain>
    </source>
</reference>
<dbReference type="Gene3D" id="1.10.10.10">
    <property type="entry name" value="Winged helix-like DNA-binding domain superfamily/Winged helix DNA-binding domain"/>
    <property type="match status" value="1"/>
</dbReference>
<dbReference type="AlphaFoldDB" id="A0A2S9TGQ1"/>
<dbReference type="SUPFAM" id="SSF46785">
    <property type="entry name" value="Winged helix' DNA-binding domain"/>
    <property type="match status" value="1"/>
</dbReference>
<feature type="domain" description="Initiator Rep protein WH1" evidence="2">
    <location>
        <begin position="7"/>
        <end position="151"/>
    </location>
</feature>
<comment type="similarity">
    <text evidence="1">Belongs to the initiator RepB protein family.</text>
</comment>
<evidence type="ECO:0000313" key="3">
    <source>
        <dbReference type="EMBL" id="PRM98016.1"/>
    </source>
</evidence>
<evidence type="ECO:0000256" key="1">
    <source>
        <dbReference type="ARBA" id="ARBA00038283"/>
    </source>
</evidence>
<dbReference type="InterPro" id="IPR036390">
    <property type="entry name" value="WH_DNA-bd_sf"/>
</dbReference>
<name>A0A2S9TGQ1_9BACT</name>
<sequence length="317" mass="37429">MDLNLLVHKNNALTDGNIPDRKLVANKLVNALYYKYEQEGDTFKIAINDLAALLGMTSNSGKTKQMISDGIKILQQPIELRNFEYKGRGIKWLSAPFLSEATIYTDDKNYIEIKLSDKLLQGLKQKKHYTTIDLSVSNQFKTKYGLVIYEIYLRYKNAKREEIPLELTYQDFSLDELNNKFGTGYKFISQMERSINRGLNEIKKITGKEITVNWLDIDKKFRFTWEREKETERFMTDELAFIKYIRTQYFNEFLLEIENYRTKKFTGKIALQCTEEGYLIDMLGNVKFGKAEAKQLWNYLFTHQNQIMALKQKRFDF</sequence>
<accession>A0A2S9TGQ1</accession>
<evidence type="ECO:0000313" key="4">
    <source>
        <dbReference type="Proteomes" id="UP000239151"/>
    </source>
</evidence>
<dbReference type="InterPro" id="IPR000525">
    <property type="entry name" value="Initiator_Rep_WH1"/>
</dbReference>
<dbReference type="InterPro" id="IPR036388">
    <property type="entry name" value="WH-like_DNA-bd_sf"/>
</dbReference>
<comment type="caution">
    <text evidence="3">The sequence shown here is derived from an EMBL/GenBank/DDBJ whole genome shotgun (WGS) entry which is preliminary data.</text>
</comment>
<dbReference type="Pfam" id="PF01051">
    <property type="entry name" value="Rep3_N"/>
    <property type="match status" value="1"/>
</dbReference>
<dbReference type="GO" id="GO:0006270">
    <property type="term" value="P:DNA replication initiation"/>
    <property type="evidence" value="ECO:0007669"/>
    <property type="project" value="InterPro"/>
</dbReference>
<proteinExistence type="inferred from homology"/>
<evidence type="ECO:0000259" key="2">
    <source>
        <dbReference type="Pfam" id="PF01051"/>
    </source>
</evidence>
<protein>
    <recommendedName>
        <fullName evidence="2">Initiator Rep protein WH1 domain-containing protein</fullName>
    </recommendedName>
</protein>
<dbReference type="EMBL" id="NXGI01000006">
    <property type="protein sequence ID" value="PRM98016.1"/>
    <property type="molecule type" value="Genomic_DNA"/>
</dbReference>